<accession>A0A0C3HNV0</accession>
<dbReference type="AlphaFoldDB" id="A0A0C3HNV0"/>
<dbReference type="GO" id="GO:0032991">
    <property type="term" value="C:protein-containing complex"/>
    <property type="evidence" value="ECO:0007669"/>
    <property type="project" value="UniProtKB-ARBA"/>
</dbReference>
<dbReference type="Gene3D" id="1.25.40.430">
    <property type="match status" value="1"/>
</dbReference>
<dbReference type="PROSITE" id="PS50011">
    <property type="entry name" value="PROTEIN_KINASE_DOM"/>
    <property type="match status" value="1"/>
</dbReference>
<feature type="compositionally biased region" description="Polar residues" evidence="5">
    <location>
        <begin position="245"/>
        <end position="257"/>
    </location>
</feature>
<evidence type="ECO:0000256" key="4">
    <source>
        <dbReference type="ARBA" id="ARBA00023328"/>
    </source>
</evidence>
<evidence type="ECO:0000259" key="6">
    <source>
        <dbReference type="PROSITE" id="PS50011"/>
    </source>
</evidence>
<dbReference type="PANTHER" id="PTHR14030">
    <property type="entry name" value="MITOTIC CHECKPOINT SERINE/THREONINE-PROTEIN KINASE BUB1"/>
    <property type="match status" value="1"/>
</dbReference>
<evidence type="ECO:0000256" key="5">
    <source>
        <dbReference type="SAM" id="MobiDB-lite"/>
    </source>
</evidence>
<protein>
    <recommendedName>
        <fullName evidence="10">Protein kinase domain-containing protein</fullName>
    </recommendedName>
</protein>
<dbReference type="InterPro" id="IPR000719">
    <property type="entry name" value="Prot_kinase_dom"/>
</dbReference>
<evidence type="ECO:0000259" key="7">
    <source>
        <dbReference type="PROSITE" id="PS51489"/>
    </source>
</evidence>
<sequence>MPVSEDLIDFDIIEGQKENIQSLPGGRSARTLANLFSPSVHTISSPTPPHTQNLNDAIRGEYEAELVNISESDDPLDIYDRYVRWTLDAYPSAQATPASQLLPLLERATKTFLNSAQYNNDPRYLKLWISYIRFFSDTPRETFTFLARHNIGENLALFYEEFAAWLEGAGRWAQAEEVYKLGINKGARPTPRLLRKYNEFQERFSLRPENVDEPSSPALPTVRPALAAKIDPFFAPTSRDPQAPNPSTGVGKSSTKNGRQKLAIFSDADDPAPAFALEERAKGWESIGSLAERKKENTMEPKPWVGETLKAGGKKSTTKIAVFKDERLSRFVFQSIPRITSHQIAPPSVQQVTVNPRNGRIECVYVNLEALYPNSETPKSELSFEEVMAGHRRWLNKIWRQETSSEPNDSLELNHKTNESNSSGDTLGGEISGSLTTNDHVILDENGVAKELTRESKARKMKIKEINETQIIKAKLSSPSGPKMTKRKATKEQTMTLHTRAATDEIYDIFSQPLKSSRDDDEDNESDDDDGDMTDGDYTDGGESTGTGRVLTTSEAGDDETSDVKSVSEWSDFSARKHIPALDDDMESHDTQVPAFMETCEDFPPVEEPVPTLREESVAVEVVPPISLDLPSIPRTMFIPIPPEDYIPPIGPYRDPAQVSQNRLPFMTPIAEKTESSLGVPTARAEKDYFDLKTPSKSNRATKSTVRASTDDICSSPFRELDNDALPEKIAPPRLVQNLKINKPAVVAKILTTGGPLAKEIAFKGPIIKDAQCNPVDEYTRDIILQGIQPPLNAYDGFFGHKDEQRNRAADIKKFVKSIGKLSKTPSDKTANNITAPPALDLPDTERKYLLRRELGSGAFAPVYLIDNIATKRSNGSDEAVRAVMGKGAFESLGRKNLEALKMEDPPTPWEFYIMRQAKRRLGVSRAAESIINVYEMHLYADECYLIEEFRGQGTLLDIINIARADSTAPGGVIDETLCMFFTVELFRTIEALHSKGILHGDLKADNCLVRLDQLEDSDVWSTKYRKDGMGGWNRKGIALIDFGRGIDMKVFRHDVQFIADWQTSPQDCAEMRELRPWTYQIDYHGLAGIVHSMLFGKYIDTVAEKGSGIGAGAQKKWKIKEGLKRYWQTEIWSNVFDLLLNPVMHVEGEEGTRLPILRGMKAVREEMEIWLEGNSEKGVGLQALIKKLEWAIKDRRR</sequence>
<evidence type="ECO:0008006" key="10">
    <source>
        <dbReference type="Google" id="ProtNLM"/>
    </source>
</evidence>
<dbReference type="HOGENOM" id="CLU_002115_1_0_1"/>
<keyword evidence="2" id="KW-0158">Chromosome</keyword>
<dbReference type="GO" id="GO:0051754">
    <property type="term" value="P:meiotic sister chromatid cohesion, centromeric"/>
    <property type="evidence" value="ECO:0007669"/>
    <property type="project" value="TreeGrafter"/>
</dbReference>
<reference evidence="8 9" key="1">
    <citation type="submission" date="2014-04" db="EMBL/GenBank/DDBJ databases">
        <authorList>
            <consortium name="DOE Joint Genome Institute"/>
            <person name="Kuo A."/>
            <person name="Martino E."/>
            <person name="Perotto S."/>
            <person name="Kohler A."/>
            <person name="Nagy L.G."/>
            <person name="Floudas D."/>
            <person name="Copeland A."/>
            <person name="Barry K.W."/>
            <person name="Cichocki N."/>
            <person name="Veneault-Fourrey C."/>
            <person name="LaButti K."/>
            <person name="Lindquist E.A."/>
            <person name="Lipzen A."/>
            <person name="Lundell T."/>
            <person name="Morin E."/>
            <person name="Murat C."/>
            <person name="Sun H."/>
            <person name="Tunlid A."/>
            <person name="Henrissat B."/>
            <person name="Grigoriev I.V."/>
            <person name="Hibbett D.S."/>
            <person name="Martin F."/>
            <person name="Nordberg H.P."/>
            <person name="Cantor M.N."/>
            <person name="Hua S.X."/>
        </authorList>
    </citation>
    <scope>NUCLEOTIDE SEQUENCE [LARGE SCALE GENOMIC DNA]</scope>
    <source>
        <strain evidence="8 9">Zn</strain>
    </source>
</reference>
<evidence type="ECO:0000256" key="1">
    <source>
        <dbReference type="ARBA" id="ARBA00004629"/>
    </source>
</evidence>
<dbReference type="SMART" id="SM00777">
    <property type="entry name" value="Mad3_BUB1_I"/>
    <property type="match status" value="1"/>
</dbReference>
<gene>
    <name evidence="8" type="ORF">OIDMADRAFT_177060</name>
</gene>
<feature type="domain" description="Protein kinase" evidence="6">
    <location>
        <begin position="849"/>
        <end position="1158"/>
    </location>
</feature>
<dbReference type="SMART" id="SM00220">
    <property type="entry name" value="S_TKc"/>
    <property type="match status" value="1"/>
</dbReference>
<dbReference type="PROSITE" id="PS00108">
    <property type="entry name" value="PROTEIN_KINASE_ST"/>
    <property type="match status" value="1"/>
</dbReference>
<evidence type="ECO:0000313" key="8">
    <source>
        <dbReference type="EMBL" id="KIN04680.1"/>
    </source>
</evidence>
<dbReference type="FunCoup" id="A0A0C3HNV0">
    <property type="interactions" value="509"/>
</dbReference>
<keyword evidence="3" id="KW-0995">Kinetochore</keyword>
<dbReference type="InterPro" id="IPR011009">
    <property type="entry name" value="Kinase-like_dom_sf"/>
</dbReference>
<feature type="region of interest" description="Disordered" evidence="5">
    <location>
        <begin position="234"/>
        <end position="257"/>
    </location>
</feature>
<keyword evidence="9" id="KW-1185">Reference proteome</keyword>
<name>A0A0C3HNV0_OIDMZ</name>
<feature type="region of interest" description="Disordered" evidence="5">
    <location>
        <begin position="404"/>
        <end position="433"/>
    </location>
</feature>
<comment type="subcellular location">
    <subcellularLocation>
        <location evidence="1">Chromosome</location>
        <location evidence="1">Centromere</location>
        <location evidence="1">Kinetochore</location>
    </subcellularLocation>
</comment>
<dbReference type="GO" id="GO:0005524">
    <property type="term" value="F:ATP binding"/>
    <property type="evidence" value="ECO:0007669"/>
    <property type="project" value="InterPro"/>
</dbReference>
<dbReference type="InterPro" id="IPR013212">
    <property type="entry name" value="Mad3/Bub1_I"/>
</dbReference>
<feature type="region of interest" description="Disordered" evidence="5">
    <location>
        <begin position="474"/>
        <end position="569"/>
    </location>
</feature>
<dbReference type="GO" id="GO:0005634">
    <property type="term" value="C:nucleus"/>
    <property type="evidence" value="ECO:0007669"/>
    <property type="project" value="TreeGrafter"/>
</dbReference>
<dbReference type="Pfam" id="PF00069">
    <property type="entry name" value="Pkinase"/>
    <property type="match status" value="1"/>
</dbReference>
<dbReference type="STRING" id="913774.A0A0C3HNV0"/>
<feature type="compositionally biased region" description="Acidic residues" evidence="5">
    <location>
        <begin position="519"/>
        <end position="540"/>
    </location>
</feature>
<dbReference type="Pfam" id="PF08311">
    <property type="entry name" value="Mad3_BUB1_I"/>
    <property type="match status" value="1"/>
</dbReference>
<evidence type="ECO:0000256" key="3">
    <source>
        <dbReference type="ARBA" id="ARBA00022838"/>
    </source>
</evidence>
<dbReference type="Pfam" id="PF08171">
    <property type="entry name" value="Mad3_BUB1_II"/>
    <property type="match status" value="1"/>
</dbReference>
<dbReference type="PANTHER" id="PTHR14030:SF4">
    <property type="entry name" value="BUB1 KINASE, ISOFORM A-RELATED"/>
    <property type="match status" value="1"/>
</dbReference>
<dbReference type="Gene3D" id="1.10.510.10">
    <property type="entry name" value="Transferase(Phosphotransferase) domain 1"/>
    <property type="match status" value="1"/>
</dbReference>
<dbReference type="SUPFAM" id="SSF56112">
    <property type="entry name" value="Protein kinase-like (PK-like)"/>
    <property type="match status" value="1"/>
</dbReference>
<feature type="domain" description="BUB1 N-terminal" evidence="7">
    <location>
        <begin position="62"/>
        <end position="221"/>
    </location>
</feature>
<dbReference type="InParanoid" id="A0A0C3HNV0"/>
<dbReference type="GO" id="GO:0000776">
    <property type="term" value="C:kinetochore"/>
    <property type="evidence" value="ECO:0007669"/>
    <property type="project" value="UniProtKB-KW"/>
</dbReference>
<organism evidence="8 9">
    <name type="scientific">Oidiodendron maius (strain Zn)</name>
    <dbReference type="NCBI Taxonomy" id="913774"/>
    <lineage>
        <taxon>Eukaryota</taxon>
        <taxon>Fungi</taxon>
        <taxon>Dikarya</taxon>
        <taxon>Ascomycota</taxon>
        <taxon>Pezizomycotina</taxon>
        <taxon>Leotiomycetes</taxon>
        <taxon>Leotiomycetes incertae sedis</taxon>
        <taxon>Myxotrichaceae</taxon>
        <taxon>Oidiodendron</taxon>
    </lineage>
</organism>
<evidence type="ECO:0000313" key="9">
    <source>
        <dbReference type="Proteomes" id="UP000054321"/>
    </source>
</evidence>
<dbReference type="InterPro" id="IPR015661">
    <property type="entry name" value="Bub1/Mad3"/>
</dbReference>
<dbReference type="InterPro" id="IPR008271">
    <property type="entry name" value="Ser/Thr_kinase_AS"/>
</dbReference>
<dbReference type="EMBL" id="KN832872">
    <property type="protein sequence ID" value="KIN04680.1"/>
    <property type="molecule type" value="Genomic_DNA"/>
</dbReference>
<proteinExistence type="predicted"/>
<dbReference type="Proteomes" id="UP000054321">
    <property type="component" value="Unassembled WGS sequence"/>
</dbReference>
<dbReference type="PROSITE" id="PS51489">
    <property type="entry name" value="BUB1_N"/>
    <property type="match status" value="1"/>
</dbReference>
<dbReference type="GO" id="GO:0004672">
    <property type="term" value="F:protein kinase activity"/>
    <property type="evidence" value="ECO:0007669"/>
    <property type="project" value="InterPro"/>
</dbReference>
<reference evidence="9" key="2">
    <citation type="submission" date="2015-01" db="EMBL/GenBank/DDBJ databases">
        <title>Evolutionary Origins and Diversification of the Mycorrhizal Mutualists.</title>
        <authorList>
            <consortium name="DOE Joint Genome Institute"/>
            <consortium name="Mycorrhizal Genomics Consortium"/>
            <person name="Kohler A."/>
            <person name="Kuo A."/>
            <person name="Nagy L.G."/>
            <person name="Floudas D."/>
            <person name="Copeland A."/>
            <person name="Barry K.W."/>
            <person name="Cichocki N."/>
            <person name="Veneault-Fourrey C."/>
            <person name="LaButti K."/>
            <person name="Lindquist E.A."/>
            <person name="Lipzen A."/>
            <person name="Lundell T."/>
            <person name="Morin E."/>
            <person name="Murat C."/>
            <person name="Riley R."/>
            <person name="Ohm R."/>
            <person name="Sun H."/>
            <person name="Tunlid A."/>
            <person name="Henrissat B."/>
            <person name="Grigoriev I.V."/>
            <person name="Hibbett D.S."/>
            <person name="Martin F."/>
        </authorList>
    </citation>
    <scope>NUCLEOTIDE SEQUENCE [LARGE SCALE GENOMIC DNA]</scope>
    <source>
        <strain evidence="9">Zn</strain>
    </source>
</reference>
<dbReference type="FunFam" id="1.25.40.430:FF:000003">
    <property type="entry name" value="Checkpoint serine/threonine-protein kinase BUB1"/>
    <property type="match status" value="1"/>
</dbReference>
<dbReference type="OrthoDB" id="248495at2759"/>
<keyword evidence="4" id="KW-0137">Centromere</keyword>
<evidence type="ECO:0000256" key="2">
    <source>
        <dbReference type="ARBA" id="ARBA00022454"/>
    </source>
</evidence>
<feature type="compositionally biased region" description="Polar residues" evidence="5">
    <location>
        <begin position="546"/>
        <end position="555"/>
    </location>
</feature>
<dbReference type="GO" id="GO:0007094">
    <property type="term" value="P:mitotic spindle assembly checkpoint signaling"/>
    <property type="evidence" value="ECO:0007669"/>
    <property type="project" value="InterPro"/>
</dbReference>
<dbReference type="InterPro" id="IPR012572">
    <property type="entry name" value="Mad3/Bub1_II"/>
</dbReference>
<dbReference type="CDD" id="cd13981">
    <property type="entry name" value="STKc_Bub1_BubR1"/>
    <property type="match status" value="1"/>
</dbReference>